<dbReference type="RefSeq" id="WP_006967138.1">
    <property type="nucleotide sequence ID" value="NZ_APJX01000007.1"/>
</dbReference>
<accession>S0FVD5</accession>
<comment type="caution">
    <text evidence="3">The sequence shown here is derived from an EMBL/GenBank/DDBJ whole genome shotgun (WGS) entry which is preliminary data.</text>
</comment>
<dbReference type="Gene3D" id="3.40.50.10610">
    <property type="entry name" value="ABC-type transport auxiliary lipoprotein component"/>
    <property type="match status" value="1"/>
</dbReference>
<feature type="chain" id="PRO_5004497366" evidence="2">
    <location>
        <begin position="24"/>
        <end position="214"/>
    </location>
</feature>
<evidence type="ECO:0000313" key="3">
    <source>
        <dbReference type="EMBL" id="EMS78665.1"/>
    </source>
</evidence>
<keyword evidence="2" id="KW-0732">Signal</keyword>
<gene>
    <name evidence="3" type="ORF">Dpo_7c01410</name>
</gene>
<evidence type="ECO:0000256" key="1">
    <source>
        <dbReference type="SAM" id="MobiDB-lite"/>
    </source>
</evidence>
<evidence type="ECO:0000256" key="2">
    <source>
        <dbReference type="SAM" id="SignalP"/>
    </source>
</evidence>
<keyword evidence="4" id="KW-1185">Reference proteome</keyword>
<evidence type="ECO:0000313" key="4">
    <source>
        <dbReference type="Proteomes" id="UP000014216"/>
    </source>
</evidence>
<protein>
    <submittedName>
        <fullName evidence="3">Putative integral membrane protein</fullName>
    </submittedName>
</protein>
<organism evidence="3 4">
    <name type="scientific">Desulfotignum phosphitoxidans DSM 13687</name>
    <dbReference type="NCBI Taxonomy" id="1286635"/>
    <lineage>
        <taxon>Bacteria</taxon>
        <taxon>Pseudomonadati</taxon>
        <taxon>Thermodesulfobacteriota</taxon>
        <taxon>Desulfobacteria</taxon>
        <taxon>Desulfobacterales</taxon>
        <taxon>Desulfobacteraceae</taxon>
        <taxon>Desulfotignum</taxon>
    </lineage>
</organism>
<feature type="signal peptide" evidence="2">
    <location>
        <begin position="1"/>
        <end position="23"/>
    </location>
</feature>
<dbReference type="Proteomes" id="UP000014216">
    <property type="component" value="Unassembled WGS sequence"/>
</dbReference>
<reference evidence="3 4" key="1">
    <citation type="journal article" date="2013" name="Genome Announc.">
        <title>Draft Genome Sequence of Desulfotignum phosphitoxidans DSM 13687 Strain FiPS-3.</title>
        <authorList>
            <person name="Poehlein A."/>
            <person name="Daniel R."/>
            <person name="Simeonova D.D."/>
        </authorList>
    </citation>
    <scope>NUCLEOTIDE SEQUENCE [LARGE SCALE GENOMIC DNA]</scope>
    <source>
        <strain evidence="3 4">DSM 13687</strain>
    </source>
</reference>
<proteinExistence type="predicted"/>
<sequence length="214" mass="24921">MKYFSLMCLTFCVLACGATFSLASNEDTQKDSVRPVSIAVLPFVMHTTETDAHIQKGVVTMLNTRLAWPDQVHVIPEQKITQVLNQLNSDDRNHMIEKVAEQTDSRYVLDGSITQLAGSFSIDAIVYDILNKQHMTFFEQSDNSDELIDKISRIAANINKEVFDRTTTDWERIEQERQARRNELRRQNPEHLMQNPQWQQTRESPGWKIWKYLF</sequence>
<dbReference type="OrthoDB" id="5422153at2"/>
<dbReference type="AlphaFoldDB" id="S0FVD5"/>
<name>S0FVD5_9BACT</name>
<feature type="region of interest" description="Disordered" evidence="1">
    <location>
        <begin position="181"/>
        <end position="200"/>
    </location>
</feature>
<dbReference type="EMBL" id="APJX01000007">
    <property type="protein sequence ID" value="EMS78665.1"/>
    <property type="molecule type" value="Genomic_DNA"/>
</dbReference>